<evidence type="ECO:0000313" key="1">
    <source>
        <dbReference type="EMBL" id="APD50870.1"/>
    </source>
</evidence>
<proteinExistence type="predicted"/>
<dbReference type="EMBL" id="CP018093">
    <property type="protein sequence ID" value="APD50870.1"/>
    <property type="molecule type" value="Genomic_DNA"/>
</dbReference>
<organism evidence="1 2">
    <name type="scientific">Francisella hispaniensis FSC454</name>
    <dbReference type="NCBI Taxonomy" id="1088883"/>
    <lineage>
        <taxon>Bacteria</taxon>
        <taxon>Pseudomonadati</taxon>
        <taxon>Pseudomonadota</taxon>
        <taxon>Gammaproteobacteria</taxon>
        <taxon>Thiotrichales</taxon>
        <taxon>Francisellaceae</taxon>
        <taxon>Francisella</taxon>
    </lineage>
</organism>
<dbReference type="Pfam" id="PF13148">
    <property type="entry name" value="DUF3987"/>
    <property type="match status" value="1"/>
</dbReference>
<dbReference type="InterPro" id="IPR025048">
    <property type="entry name" value="DUF3987"/>
</dbReference>
<dbReference type="AlphaFoldDB" id="A0AAC9J655"/>
<sequence>MSNVVELTTLDDNIEILKGKPRELPKKDKQIPIFDKVMLPDRLSDYVFGQAEAGKLTASAIAISALTGVSGVLGKKVVLDVGFKEVTANVWGLVTGESGAGKSPCLRTITPIIKDLDTKLEEEHREKLADYNLDIEVIDARIKEIKDSIKSDIKDANHEAIKDKKQLIKEVENSKPYRPIANEIIYTDFTPQAIIDKIAKDCPNGILLCGVEFYKMLQTLSSKENATKQGMFLKAYDGEFDKSLTLGRGTINVDKVSISILADIQTSNLEKYLNQVKDNEGLLARFQLLSVVEDSARTHKKPKLDEKLQNVYKDLIDELFDIPLLDRVINGELVKGEPKKYRYTAKADDFLNRWFEWYDAEVRNFAEDTPMKRYLNKFGETMYKISLIFHVIDKKDEEFIDIDTLEKVVKFMNYLYETAKYLYDDEIDLVVKHAKEILSKPLDKFKDGFTASSIKDRYSSLRNDRPMSLTIESLNLLKEHNHILEISPKKRDRYTRYRLME</sequence>
<gene>
    <name evidence="1" type="ORF">FSC454_07015</name>
</gene>
<dbReference type="Proteomes" id="UP000182459">
    <property type="component" value="Chromosome"/>
</dbReference>
<name>A0AAC9J655_9GAMM</name>
<protein>
    <recommendedName>
        <fullName evidence="3">DUF3987 domain-containing protein</fullName>
    </recommendedName>
</protein>
<keyword evidence="2" id="KW-1185">Reference proteome</keyword>
<evidence type="ECO:0008006" key="3">
    <source>
        <dbReference type="Google" id="ProtNLM"/>
    </source>
</evidence>
<dbReference type="RefSeq" id="WP_066046233.1">
    <property type="nucleotide sequence ID" value="NZ_CP018093.1"/>
</dbReference>
<accession>A0AAC9J655</accession>
<reference evidence="1 2" key="1">
    <citation type="submission" date="2016-11" db="EMBL/GenBank/DDBJ databases">
        <authorList>
            <person name="Hagglund E."/>
            <person name="Bystrom M."/>
            <person name="Naslund J."/>
            <person name="Stenberg P."/>
            <person name="Sjodin A."/>
        </authorList>
    </citation>
    <scope>NUCLEOTIDE SEQUENCE [LARGE SCALE GENOMIC DNA]</scope>
    <source>
        <strain evidence="1 2">CCUG 58020</strain>
    </source>
</reference>
<evidence type="ECO:0000313" key="2">
    <source>
        <dbReference type="Proteomes" id="UP000182459"/>
    </source>
</evidence>
<dbReference type="KEGG" id="fhi:FSC454_07015"/>